<dbReference type="EMBL" id="JAFIMU010000007">
    <property type="protein sequence ID" value="MBN8229010.1"/>
    <property type="molecule type" value="Genomic_DNA"/>
</dbReference>
<evidence type="ECO:0000313" key="6">
    <source>
        <dbReference type="Proteomes" id="UP000664052"/>
    </source>
</evidence>
<dbReference type="PROSITE" id="PS51257">
    <property type="entry name" value="PROKAR_LIPOPROTEIN"/>
    <property type="match status" value="1"/>
</dbReference>
<feature type="signal peptide" evidence="3">
    <location>
        <begin position="1"/>
        <end position="29"/>
    </location>
</feature>
<dbReference type="InterPro" id="IPR029052">
    <property type="entry name" value="Metallo-depent_PP-like"/>
</dbReference>
<dbReference type="SUPFAM" id="SSF49464">
    <property type="entry name" value="Carboxypeptidase regulatory domain-like"/>
    <property type="match status" value="1"/>
</dbReference>
<gene>
    <name evidence="5" type="ORF">JYK02_15980</name>
</gene>
<dbReference type="Gene3D" id="2.60.40.1120">
    <property type="entry name" value="Carboxypeptidase-like, regulatory domain"/>
    <property type="match status" value="1"/>
</dbReference>
<evidence type="ECO:0000259" key="4">
    <source>
        <dbReference type="SMART" id="SM00854"/>
    </source>
</evidence>
<feature type="compositionally biased region" description="Pro residues" evidence="2">
    <location>
        <begin position="42"/>
        <end position="55"/>
    </location>
</feature>
<accession>A0ABS3DBE7</accession>
<dbReference type="InterPro" id="IPR019079">
    <property type="entry name" value="Capsule_synth_CapA"/>
</dbReference>
<evidence type="ECO:0000256" key="3">
    <source>
        <dbReference type="SAM" id="SignalP"/>
    </source>
</evidence>
<feature type="region of interest" description="Disordered" evidence="2">
    <location>
        <begin position="23"/>
        <end position="86"/>
    </location>
</feature>
<dbReference type="InterPro" id="IPR008969">
    <property type="entry name" value="CarboxyPept-like_regulatory"/>
</dbReference>
<keyword evidence="6" id="KW-1185">Reference proteome</keyword>
<comment type="caution">
    <text evidence="5">The sequence shown here is derived from an EMBL/GenBank/DDBJ whole genome shotgun (WGS) entry which is preliminary data.</text>
</comment>
<dbReference type="RefSeq" id="WP_207051987.1">
    <property type="nucleotide sequence ID" value="NZ_JAFIMU010000007.1"/>
</dbReference>
<feature type="chain" id="PRO_5045323384" evidence="3">
    <location>
        <begin position="30"/>
        <end position="808"/>
    </location>
</feature>
<proteinExistence type="inferred from homology"/>
<dbReference type="PANTHER" id="PTHR33393:SF13">
    <property type="entry name" value="PGA BIOSYNTHESIS PROTEIN CAPA"/>
    <property type="match status" value="1"/>
</dbReference>
<feature type="compositionally biased region" description="Acidic residues" evidence="2">
    <location>
        <begin position="57"/>
        <end position="83"/>
    </location>
</feature>
<protein>
    <submittedName>
        <fullName evidence="5">CapA family protein</fullName>
    </submittedName>
</protein>
<evidence type="ECO:0000256" key="2">
    <source>
        <dbReference type="SAM" id="MobiDB-lite"/>
    </source>
</evidence>
<dbReference type="SUPFAM" id="SSF56300">
    <property type="entry name" value="Metallo-dependent phosphatases"/>
    <property type="match status" value="1"/>
</dbReference>
<dbReference type="Pfam" id="PF09587">
    <property type="entry name" value="PGA_cap"/>
    <property type="match status" value="1"/>
</dbReference>
<dbReference type="InterPro" id="IPR052169">
    <property type="entry name" value="CW_Biosynth-Accessory"/>
</dbReference>
<sequence length="808" mass="86348">MAWRRWWPVGWVAALLVACGSGTSTPKQGQDAVTPGDEPQTPVTPPDDQTPPKETPPPDEEPPPGEEPPPDETAEEPPPEEESPVLTACAPEPAADASLPDAERSARRDYACTGIALEGSLVSTAGAPVADVVVKVGDAQARTDKAGHFRFPVLPRHNRLLTVEAEGFRPAVVAVELRRGLTEKRVTLPPVRLSPKDGVRMLFAGDVSLGRRFLDPDDTTPRNQMPQDDPAALIRVSDPLPGTKAVFTHVRPYFQAADFRAVNLETPVTDQPSTPHDEKAYAFFTLPGSMPALPWLGVDYVSLGNNHVYDYLAPGLADTLSHVAATGMAYSGAGQNEDQAFVPARVPLAGTSYSLVSMCSITGSAHDQQYVAGPNQGGAADARNMTRVSALLGAERAQGRVPVAVLHTGVEYSVRPSTPTAQRMRDLVDAGAGLVIAHHPHIPQGFARHQGVLMAQSLGNFAFDQDRMETMVGLMAEVEATGAHVDRARAVPVYIEDYRPRPVAGDLAEGFLRNLAELSREGGVELVPQPSWGELLPEGTQATVSERTVDVPVTVDANGRATVDLRPLRHEGESVAVARLTGTAEGTAVKLKAGRDVLLHGDFEDHDVDDDANEAARWSVGPNAGYVCQDGPHRGAAALCQRRASGERSAAVKLVNRFRPPGFAEGPPNRDLTAVAWLKGQGGGAFSAKVQYVPVESYTLFGEQTLLRHDGGTYDWTLVAEDLNFPADPPGPNLWNAPWALDLTLNTAAPKSGQGVTAVDDLALVAWEKQATGGTLTQATPHARDFVRVEAPAGTYTLRVTFREHRVP</sequence>
<feature type="domain" description="Capsule synthesis protein CapA" evidence="4">
    <location>
        <begin position="200"/>
        <end position="465"/>
    </location>
</feature>
<evidence type="ECO:0000256" key="1">
    <source>
        <dbReference type="ARBA" id="ARBA00005662"/>
    </source>
</evidence>
<dbReference type="CDD" id="cd07381">
    <property type="entry name" value="MPP_CapA"/>
    <property type="match status" value="1"/>
</dbReference>
<comment type="similarity">
    <text evidence="1">Belongs to the CapA family.</text>
</comment>
<name>A0ABS3DBE7_9BACT</name>
<organism evidence="5 6">
    <name type="scientific">Corallococcus macrosporus</name>
    <dbReference type="NCBI Taxonomy" id="35"/>
    <lineage>
        <taxon>Bacteria</taxon>
        <taxon>Pseudomonadati</taxon>
        <taxon>Myxococcota</taxon>
        <taxon>Myxococcia</taxon>
        <taxon>Myxococcales</taxon>
        <taxon>Cystobacterineae</taxon>
        <taxon>Myxococcaceae</taxon>
        <taxon>Corallococcus</taxon>
    </lineage>
</organism>
<reference evidence="5 6" key="1">
    <citation type="submission" date="2021-02" db="EMBL/GenBank/DDBJ databases">
        <title>De Novo genome assembly of isolated myxobacteria.</title>
        <authorList>
            <person name="Stevens D.C."/>
        </authorList>
    </citation>
    <scope>NUCLEOTIDE SEQUENCE [LARGE SCALE GENOMIC DNA]</scope>
    <source>
        <strain evidence="5 6">ATCC 29039</strain>
    </source>
</reference>
<dbReference type="Pfam" id="PF13620">
    <property type="entry name" value="CarboxypepD_reg"/>
    <property type="match status" value="1"/>
</dbReference>
<keyword evidence="3" id="KW-0732">Signal</keyword>
<dbReference type="Proteomes" id="UP000664052">
    <property type="component" value="Unassembled WGS sequence"/>
</dbReference>
<dbReference type="PANTHER" id="PTHR33393">
    <property type="entry name" value="POLYGLUTAMINE SYNTHESIS ACCESSORY PROTEIN RV0574C-RELATED"/>
    <property type="match status" value="1"/>
</dbReference>
<dbReference type="SMART" id="SM00854">
    <property type="entry name" value="PGA_cap"/>
    <property type="match status" value="1"/>
</dbReference>
<evidence type="ECO:0000313" key="5">
    <source>
        <dbReference type="EMBL" id="MBN8229010.1"/>
    </source>
</evidence>